<dbReference type="InterPro" id="IPR036388">
    <property type="entry name" value="WH-like_DNA-bd_sf"/>
</dbReference>
<reference evidence="6 7" key="1">
    <citation type="submission" date="2022-05" db="EMBL/GenBank/DDBJ databases">
        <title>Novel Pseudomonas spp. Isolated from a Rainbow Trout Aquaculture Facility.</title>
        <authorList>
            <person name="Testerman T."/>
            <person name="Graf J."/>
        </authorList>
    </citation>
    <scope>NUCLEOTIDE SEQUENCE [LARGE SCALE GENOMIC DNA]</scope>
    <source>
        <strain evidence="6 7">ID1025</strain>
    </source>
</reference>
<dbReference type="PANTHER" id="PTHR30537">
    <property type="entry name" value="HTH-TYPE TRANSCRIPTIONAL REGULATOR"/>
    <property type="match status" value="1"/>
</dbReference>
<accession>A0ABT5P5R5</accession>
<dbReference type="InterPro" id="IPR036390">
    <property type="entry name" value="WH_DNA-bd_sf"/>
</dbReference>
<keyword evidence="3" id="KW-0238">DNA-binding</keyword>
<dbReference type="InterPro" id="IPR005119">
    <property type="entry name" value="LysR_subst-bd"/>
</dbReference>
<protein>
    <submittedName>
        <fullName evidence="6">LysR family transcriptional regulator</fullName>
    </submittedName>
</protein>
<dbReference type="Pfam" id="PF00126">
    <property type="entry name" value="HTH_1"/>
    <property type="match status" value="1"/>
</dbReference>
<comment type="similarity">
    <text evidence="1">Belongs to the LysR transcriptional regulatory family.</text>
</comment>
<evidence type="ECO:0000313" key="7">
    <source>
        <dbReference type="Proteomes" id="UP001148184"/>
    </source>
</evidence>
<dbReference type="CDD" id="cd08422">
    <property type="entry name" value="PBP2_CrgA_like"/>
    <property type="match status" value="1"/>
</dbReference>
<sequence>MKNLQGLLAFVETVNTGSLTAAAERLDVSPAAVSKNLATLERQLGVRLLNRSTRRLSTTEEGQHFLLRAQTALRLLDEAIADVSQSASTPVGRVRISVGVGFGRQWVLPVLPALTRMYPQLQIDVDLNNTVVNLVAEGCDIGIRGGRLEDSSLIVRRVCNLPVALFASPAYLRLNGSPSTPEQLLQHSCATPRFGHAPPAAWRFKSPDGRSYELIPKPQLTTTDPETLLDLALADAGIVQASLLQALPYLRSGRLKLLMPELHQGVGLEFVLQYPHRLYLAPRVRVVVDALMQHFKESSDLHLSVEDLIKALPSCVAT</sequence>
<organism evidence="6 7">
    <name type="scientific">Pseudomonas rubra</name>
    <dbReference type="NCBI Taxonomy" id="2942627"/>
    <lineage>
        <taxon>Bacteria</taxon>
        <taxon>Pseudomonadati</taxon>
        <taxon>Pseudomonadota</taxon>
        <taxon>Gammaproteobacteria</taxon>
        <taxon>Pseudomonadales</taxon>
        <taxon>Pseudomonadaceae</taxon>
        <taxon>Pseudomonas</taxon>
    </lineage>
</organism>
<evidence type="ECO:0000256" key="4">
    <source>
        <dbReference type="ARBA" id="ARBA00023163"/>
    </source>
</evidence>
<dbReference type="Proteomes" id="UP001148184">
    <property type="component" value="Unassembled WGS sequence"/>
</dbReference>
<evidence type="ECO:0000256" key="1">
    <source>
        <dbReference type="ARBA" id="ARBA00009437"/>
    </source>
</evidence>
<feature type="domain" description="HTH lysR-type" evidence="5">
    <location>
        <begin position="1"/>
        <end position="59"/>
    </location>
</feature>
<keyword evidence="2" id="KW-0805">Transcription regulation</keyword>
<evidence type="ECO:0000259" key="5">
    <source>
        <dbReference type="PROSITE" id="PS50931"/>
    </source>
</evidence>
<dbReference type="InterPro" id="IPR058163">
    <property type="entry name" value="LysR-type_TF_proteobact-type"/>
</dbReference>
<proteinExistence type="inferred from homology"/>
<dbReference type="Gene3D" id="3.40.190.290">
    <property type="match status" value="1"/>
</dbReference>
<dbReference type="InterPro" id="IPR000847">
    <property type="entry name" value="LysR_HTH_N"/>
</dbReference>
<dbReference type="EMBL" id="JAMDGZ010000015">
    <property type="protein sequence ID" value="MDD1013633.1"/>
    <property type="molecule type" value="Genomic_DNA"/>
</dbReference>
<evidence type="ECO:0000313" key="6">
    <source>
        <dbReference type="EMBL" id="MDD1013633.1"/>
    </source>
</evidence>
<name>A0ABT5P5R5_9PSED</name>
<dbReference type="PANTHER" id="PTHR30537:SF35">
    <property type="entry name" value="TRANSCRIPTIONAL REGULATORY PROTEIN"/>
    <property type="match status" value="1"/>
</dbReference>
<dbReference type="Gene3D" id="1.10.10.10">
    <property type="entry name" value="Winged helix-like DNA-binding domain superfamily/Winged helix DNA-binding domain"/>
    <property type="match status" value="1"/>
</dbReference>
<evidence type="ECO:0000256" key="3">
    <source>
        <dbReference type="ARBA" id="ARBA00023125"/>
    </source>
</evidence>
<dbReference type="Pfam" id="PF03466">
    <property type="entry name" value="LysR_substrate"/>
    <property type="match status" value="1"/>
</dbReference>
<keyword evidence="4" id="KW-0804">Transcription</keyword>
<gene>
    <name evidence="6" type="ORF">M5G17_08060</name>
</gene>
<dbReference type="PROSITE" id="PS50931">
    <property type="entry name" value="HTH_LYSR"/>
    <property type="match status" value="1"/>
</dbReference>
<keyword evidence="7" id="KW-1185">Reference proteome</keyword>
<dbReference type="SUPFAM" id="SSF46785">
    <property type="entry name" value="Winged helix' DNA-binding domain"/>
    <property type="match status" value="1"/>
</dbReference>
<dbReference type="SUPFAM" id="SSF53850">
    <property type="entry name" value="Periplasmic binding protein-like II"/>
    <property type="match status" value="1"/>
</dbReference>
<comment type="caution">
    <text evidence="6">The sequence shown here is derived from an EMBL/GenBank/DDBJ whole genome shotgun (WGS) entry which is preliminary data.</text>
</comment>
<dbReference type="PRINTS" id="PR00039">
    <property type="entry name" value="HTHLYSR"/>
</dbReference>
<evidence type="ECO:0000256" key="2">
    <source>
        <dbReference type="ARBA" id="ARBA00023015"/>
    </source>
</evidence>
<dbReference type="RefSeq" id="WP_273892437.1">
    <property type="nucleotide sequence ID" value="NZ_JAMDGP010000035.1"/>
</dbReference>